<keyword evidence="11 14" id="KW-1133">Transmembrane helix</keyword>
<name>A0A1V9XBK9_9ACAR</name>
<dbReference type="PROSITE" id="PS00154">
    <property type="entry name" value="ATPASE_E1_E2"/>
    <property type="match status" value="1"/>
</dbReference>
<feature type="transmembrane region" description="Helical" evidence="14">
    <location>
        <begin position="1091"/>
        <end position="1110"/>
    </location>
</feature>
<comment type="subcellular location">
    <subcellularLocation>
        <location evidence="1">Late endosome membrane</location>
        <topology evidence="1">Multi-pass membrane protein</topology>
    </subcellularLocation>
    <subcellularLocation>
        <location evidence="14">Membrane</location>
        <topology evidence="14">Multi-pass membrane protein</topology>
    </subcellularLocation>
</comment>
<protein>
    <recommendedName>
        <fullName evidence="14">Cation-transporting ATPase</fullName>
        <ecNumber evidence="14">7.2.2.-</ecNumber>
    </recommendedName>
</protein>
<comment type="similarity">
    <text evidence="2 14">Belongs to the cation transport ATPase (P-type) (TC 3.A.3) family. Type V subfamily.</text>
</comment>
<feature type="domain" description="P-type ATPase A" evidence="16">
    <location>
        <begin position="299"/>
        <end position="417"/>
    </location>
</feature>
<feature type="transmembrane region" description="Helical" evidence="14">
    <location>
        <begin position="434"/>
        <end position="451"/>
    </location>
</feature>
<dbReference type="FunFam" id="3.40.50.1000:FF:000045">
    <property type="entry name" value="Cation-transporting ATPase"/>
    <property type="match status" value="1"/>
</dbReference>
<dbReference type="SUPFAM" id="SSF81665">
    <property type="entry name" value="Calcium ATPase, transmembrane domain M"/>
    <property type="match status" value="1"/>
</dbReference>
<sequence>MKGNHCYRTAQKASELDLLILLSGYVGKDILSQEIVEDDFNRLDCFGYKRSFPKTMLTWLGIVCTLGLARLVFHWKPYWMLKCTHELCPLAEATWVLLVDQYDQIFVEDVHIITPDSVRLSELLKEFDGNFEELRDEMGDLDTLVQMEAGGSLQYTDRLRYFENKKHKFLWDKDSQKFVRLHGLDHNTPCSFFMKNRQGLTLKEETVRRVLYGNNLIDVDVQRVTSILFKEVLEPFYMFQLLSITIWFMDSYYYYAACIILISVFSLCVGVRQIYKNQRALRNTAIGKDVVFVKRMKAKGEVIEQVSSEQLVPGDVIIIPRHGCTMHVDAVLVTGSCIVNESMLTGESVPVVKTALVHSGPHDSLYHPKEHSKYTLFSGTKVIQTRHVPQYIGNEDVEAVVLRTGFLTAKGELVRSMLFPKPVDFQLGQDVNKFLYVLAMFASAGLIYTIILKVQRGVTPIHIFIRSMDVLTITIPPALPATMTIAGIVCAQRRLALALIFCISPRSINISGCVNCFCFDKTGTLTEDGLDLWGAIPINNDHPVKDPATLQYDHPLRLSMACCHSLTKIDGQLTGDPLDLKMFEATNFIFEEPNVDDTNKFDMLTPTVVRPAELAKDSAETDFIMEFGTAGGKPPPFEVGIIRELPFSSSLQRMSVITRILGQKSLTVYTKGAPEIIAGMCLPGSIPTDFQKMLSVYTEKGYRVIALATKVLNANFAKAQRLPREEIECQLTLTGLLVMENRLKPQTTEVITELKRANIRPVMVTGDNVLTALSVARECRMIEHGQDVIILQASVTADDNDATLSWYYADVPQSIEPITVGNAVHIPVSTKDFHIVAAGKTFSALRRFYPDLLRRIIVCGTVFARMAPEQKQQLIELLQELGYYVGMCGDGANDCGALKAAHAGISLSETEASVASPFTSKIADISCVPKLIVEGRSALVTSFAVLKYMACYSITQYASVLILYTLYSNLTDMEFLFIDLFLIMPIATLFGNTLPRPVLSKTPPPTSAIGVAPVTSVSVQIALGGIFQLCSALLLHTYSWYKPNENGKTDEDALACQDNYAVFAVSVFQYVTLAVIFSVGYPHRRPMYTNYYLTATLVILAAISLYLVLWPAEPIRYFFELDILEVPIDFRLICVALGITHFVLAYITETVFVARWLSRFMTRRNLRRNPPEYVRLQQEVRYSPASWLPPSAQNSSDSLCTDSSALSPHHSKQSPLSQDISKL</sequence>
<organism evidence="18 19">
    <name type="scientific">Tropilaelaps mercedesae</name>
    <dbReference type="NCBI Taxonomy" id="418985"/>
    <lineage>
        <taxon>Eukaryota</taxon>
        <taxon>Metazoa</taxon>
        <taxon>Ecdysozoa</taxon>
        <taxon>Arthropoda</taxon>
        <taxon>Chelicerata</taxon>
        <taxon>Arachnida</taxon>
        <taxon>Acari</taxon>
        <taxon>Parasitiformes</taxon>
        <taxon>Mesostigmata</taxon>
        <taxon>Gamasina</taxon>
        <taxon>Dermanyssoidea</taxon>
        <taxon>Laelapidae</taxon>
        <taxon>Tropilaelaps</taxon>
    </lineage>
</organism>
<feature type="compositionally biased region" description="Polar residues" evidence="15">
    <location>
        <begin position="1191"/>
        <end position="1206"/>
    </location>
</feature>
<feature type="transmembrane region" description="Helical" evidence="14">
    <location>
        <begin position="945"/>
        <end position="967"/>
    </location>
</feature>
<dbReference type="SFLD" id="SFLDF00027">
    <property type="entry name" value="p-type_atpase"/>
    <property type="match status" value="1"/>
</dbReference>
<dbReference type="InterPro" id="IPR023298">
    <property type="entry name" value="ATPase_P-typ_TM_dom_sf"/>
</dbReference>
<keyword evidence="8 14" id="KW-0067">ATP-binding</keyword>
<evidence type="ECO:0000256" key="4">
    <source>
        <dbReference type="ARBA" id="ARBA00022692"/>
    </source>
</evidence>
<evidence type="ECO:0000256" key="14">
    <source>
        <dbReference type="RuleBase" id="RU362082"/>
    </source>
</evidence>
<dbReference type="NCBIfam" id="TIGR01494">
    <property type="entry name" value="ATPase_P-type"/>
    <property type="match status" value="2"/>
</dbReference>
<feature type="transmembrane region" description="Helical" evidence="14">
    <location>
        <begin position="973"/>
        <end position="994"/>
    </location>
</feature>
<dbReference type="Gene3D" id="3.40.1110.10">
    <property type="entry name" value="Calcium-transporting ATPase, cytoplasmic domain N"/>
    <property type="match status" value="1"/>
</dbReference>
<evidence type="ECO:0000313" key="19">
    <source>
        <dbReference type="Proteomes" id="UP000192247"/>
    </source>
</evidence>
<evidence type="ECO:0000256" key="6">
    <source>
        <dbReference type="ARBA" id="ARBA00022741"/>
    </source>
</evidence>
<dbReference type="GO" id="GO:0005524">
    <property type="term" value="F:ATP binding"/>
    <property type="evidence" value="ECO:0007669"/>
    <property type="project" value="UniProtKB-UniRule"/>
</dbReference>
<dbReference type="Pfam" id="PF00122">
    <property type="entry name" value="E1-E2_ATPase"/>
    <property type="match status" value="1"/>
</dbReference>
<dbReference type="EMBL" id="MNPL01015760">
    <property type="protein sequence ID" value="OQR70924.1"/>
    <property type="molecule type" value="Genomic_DNA"/>
</dbReference>
<feature type="transmembrane region" description="Helical" evidence="14">
    <location>
        <begin position="232"/>
        <end position="248"/>
    </location>
</feature>
<evidence type="ECO:0000313" key="18">
    <source>
        <dbReference type="EMBL" id="OQR70924.1"/>
    </source>
</evidence>
<feature type="transmembrane region" description="Helical" evidence="14">
    <location>
        <begin position="471"/>
        <end position="491"/>
    </location>
</feature>
<keyword evidence="6 14" id="KW-0547">Nucleotide-binding</keyword>
<feature type="transmembrane region" description="Helical" evidence="14">
    <location>
        <begin position="56"/>
        <end position="73"/>
    </location>
</feature>
<feature type="region of interest" description="Disordered" evidence="15">
    <location>
        <begin position="1186"/>
        <end position="1223"/>
    </location>
</feature>
<dbReference type="PANTHER" id="PTHR45630">
    <property type="entry name" value="CATION-TRANSPORTING ATPASE-RELATED"/>
    <property type="match status" value="1"/>
</dbReference>
<keyword evidence="19" id="KW-1185">Reference proteome</keyword>
<evidence type="ECO:0000256" key="10">
    <source>
        <dbReference type="ARBA" id="ARBA00022967"/>
    </source>
</evidence>
<feature type="domain" description="P5B-type ATPase N-terminal" evidence="17">
    <location>
        <begin position="43"/>
        <end position="172"/>
    </location>
</feature>
<dbReference type="InterPro" id="IPR006544">
    <property type="entry name" value="P-type_TPase_V"/>
</dbReference>
<feature type="transmembrane region" description="Helical" evidence="14">
    <location>
        <begin position="1130"/>
        <end position="1157"/>
    </location>
</feature>
<dbReference type="Gene3D" id="2.70.150.10">
    <property type="entry name" value="Calcium-transporting ATPase, cytoplasmic transduction domain A"/>
    <property type="match status" value="1"/>
</dbReference>
<evidence type="ECO:0000256" key="9">
    <source>
        <dbReference type="ARBA" id="ARBA00022842"/>
    </source>
</evidence>
<dbReference type="NCBIfam" id="TIGR01657">
    <property type="entry name" value="P-ATPase-V"/>
    <property type="match status" value="1"/>
</dbReference>
<keyword evidence="10 14" id="KW-1278">Translocase</keyword>
<reference evidence="18 19" key="1">
    <citation type="journal article" date="2017" name="Gigascience">
        <title>Draft genome of the honey bee ectoparasitic mite, Tropilaelaps mercedesae, is shaped by the parasitic life history.</title>
        <authorList>
            <person name="Dong X."/>
            <person name="Armstrong S.D."/>
            <person name="Xia D."/>
            <person name="Makepeace B.L."/>
            <person name="Darby A.C."/>
            <person name="Kadowaki T."/>
        </authorList>
    </citation>
    <scope>NUCLEOTIDE SEQUENCE [LARGE SCALE GENOMIC DNA]</scope>
    <source>
        <strain evidence="18">Wuxi-XJTLU</strain>
    </source>
</reference>
<evidence type="ECO:0000256" key="12">
    <source>
        <dbReference type="ARBA" id="ARBA00023136"/>
    </source>
</evidence>
<dbReference type="SUPFAM" id="SSF81660">
    <property type="entry name" value="Metal cation-transporting ATPase, ATP-binding domain N"/>
    <property type="match status" value="1"/>
</dbReference>
<dbReference type="InterPro" id="IPR036412">
    <property type="entry name" value="HAD-like_sf"/>
</dbReference>
<evidence type="ECO:0000259" key="17">
    <source>
        <dbReference type="Pfam" id="PF12409"/>
    </source>
</evidence>
<evidence type="ECO:0000256" key="3">
    <source>
        <dbReference type="ARBA" id="ARBA00022553"/>
    </source>
</evidence>
<keyword evidence="5 14" id="KW-0479">Metal-binding</keyword>
<dbReference type="Pfam" id="PF13246">
    <property type="entry name" value="Cation_ATPase"/>
    <property type="match status" value="1"/>
</dbReference>
<feature type="transmembrane region" description="Helical" evidence="14">
    <location>
        <begin position="254"/>
        <end position="275"/>
    </location>
</feature>
<dbReference type="InterPro" id="IPR001757">
    <property type="entry name" value="P_typ_ATPase"/>
</dbReference>
<keyword evidence="9 14" id="KW-0460">Magnesium</keyword>
<dbReference type="InterPro" id="IPR023299">
    <property type="entry name" value="ATPase_P-typ_cyto_dom_N"/>
</dbReference>
<dbReference type="PRINTS" id="PR00119">
    <property type="entry name" value="CATATPASE"/>
</dbReference>
<evidence type="ECO:0000256" key="1">
    <source>
        <dbReference type="ARBA" id="ARBA00004107"/>
    </source>
</evidence>
<dbReference type="InterPro" id="IPR008250">
    <property type="entry name" value="ATPase_P-typ_transduc_dom_A_sf"/>
</dbReference>
<dbReference type="SFLD" id="SFLDG00002">
    <property type="entry name" value="C1.7:_P-type_atpase_like"/>
    <property type="match status" value="1"/>
</dbReference>
<dbReference type="OrthoDB" id="48943at2759"/>
<dbReference type="Gene3D" id="3.40.50.1000">
    <property type="entry name" value="HAD superfamily/HAD-like"/>
    <property type="match status" value="1"/>
</dbReference>
<feature type="transmembrane region" description="Helical" evidence="14">
    <location>
        <begin position="1060"/>
        <end position="1079"/>
    </location>
</feature>
<dbReference type="GO" id="GO:0140358">
    <property type="term" value="F:P-type transmembrane transporter activity"/>
    <property type="evidence" value="ECO:0007669"/>
    <property type="project" value="InterPro"/>
</dbReference>
<dbReference type="AlphaFoldDB" id="A0A1V9XBK9"/>
<dbReference type="FunFam" id="3.40.1110.10:FF:000026">
    <property type="entry name" value="Cation-transporting ATPase"/>
    <property type="match status" value="1"/>
</dbReference>
<keyword evidence="4 14" id="KW-0812">Transmembrane</keyword>
<dbReference type="InterPro" id="IPR018303">
    <property type="entry name" value="ATPase_P-typ_P_site"/>
</dbReference>
<proteinExistence type="inferred from homology"/>
<evidence type="ECO:0000256" key="11">
    <source>
        <dbReference type="ARBA" id="ARBA00022989"/>
    </source>
</evidence>
<dbReference type="GO" id="GO:0046872">
    <property type="term" value="F:metal ion binding"/>
    <property type="evidence" value="ECO:0007669"/>
    <property type="project" value="UniProtKB-UniRule"/>
</dbReference>
<dbReference type="GO" id="GO:0006874">
    <property type="term" value="P:intracellular calcium ion homeostasis"/>
    <property type="evidence" value="ECO:0007669"/>
    <property type="project" value="TreeGrafter"/>
</dbReference>
<dbReference type="GO" id="GO:0016887">
    <property type="term" value="F:ATP hydrolysis activity"/>
    <property type="evidence" value="ECO:0007669"/>
    <property type="project" value="InterPro"/>
</dbReference>
<dbReference type="InterPro" id="IPR047819">
    <property type="entry name" value="P5A-ATPase_N"/>
</dbReference>
<dbReference type="SFLD" id="SFLDS00003">
    <property type="entry name" value="Haloacid_Dehalogenase"/>
    <property type="match status" value="1"/>
</dbReference>
<dbReference type="Pfam" id="PF12409">
    <property type="entry name" value="P5-ATPase"/>
    <property type="match status" value="1"/>
</dbReference>
<dbReference type="Proteomes" id="UP000192247">
    <property type="component" value="Unassembled WGS sequence"/>
</dbReference>
<gene>
    <name evidence="18" type="ORF">BIW11_11313</name>
</gene>
<dbReference type="SUPFAM" id="SSF81653">
    <property type="entry name" value="Calcium ATPase, transduction domain A"/>
    <property type="match status" value="1"/>
</dbReference>
<evidence type="ECO:0000256" key="7">
    <source>
        <dbReference type="ARBA" id="ARBA00022753"/>
    </source>
</evidence>
<dbReference type="FunFam" id="1.20.1110.10:FF:000023">
    <property type="entry name" value="Cation-transporting ATPase"/>
    <property type="match status" value="1"/>
</dbReference>
<dbReference type="SUPFAM" id="SSF56784">
    <property type="entry name" value="HAD-like"/>
    <property type="match status" value="1"/>
</dbReference>
<dbReference type="FunCoup" id="A0A1V9XBK9">
    <property type="interactions" value="58"/>
</dbReference>
<dbReference type="GO" id="GO:0015203">
    <property type="term" value="F:polyamine transmembrane transporter activity"/>
    <property type="evidence" value="ECO:0007669"/>
    <property type="project" value="TreeGrafter"/>
</dbReference>
<evidence type="ECO:0000259" key="16">
    <source>
        <dbReference type="Pfam" id="PF00122"/>
    </source>
</evidence>
<dbReference type="STRING" id="418985.A0A1V9XBK9"/>
<evidence type="ECO:0000256" key="5">
    <source>
        <dbReference type="ARBA" id="ARBA00022723"/>
    </source>
</evidence>
<dbReference type="InterPro" id="IPR059000">
    <property type="entry name" value="ATPase_P-type_domA"/>
</dbReference>
<keyword evidence="7" id="KW-0967">Endosome</keyword>
<dbReference type="GO" id="GO:0019829">
    <property type="term" value="F:ATPase-coupled monoatomic cation transmembrane transporter activity"/>
    <property type="evidence" value="ECO:0007669"/>
    <property type="project" value="UniProtKB-UniRule"/>
</dbReference>
<dbReference type="PANTHER" id="PTHR45630:SF8">
    <property type="entry name" value="CATION-TRANSPORTING ATPASE"/>
    <property type="match status" value="1"/>
</dbReference>
<feature type="compositionally biased region" description="Polar residues" evidence="15">
    <location>
        <begin position="1213"/>
        <end position="1223"/>
    </location>
</feature>
<evidence type="ECO:0000256" key="8">
    <source>
        <dbReference type="ARBA" id="ARBA00022840"/>
    </source>
</evidence>
<dbReference type="InterPro" id="IPR023214">
    <property type="entry name" value="HAD_sf"/>
</dbReference>
<accession>A0A1V9XBK9</accession>
<keyword evidence="12 14" id="KW-0472">Membrane</keyword>
<dbReference type="InterPro" id="IPR044492">
    <property type="entry name" value="P_typ_ATPase_HD_dom"/>
</dbReference>
<evidence type="ECO:0000256" key="15">
    <source>
        <dbReference type="SAM" id="MobiDB-lite"/>
    </source>
</evidence>
<feature type="transmembrane region" description="Helical" evidence="14">
    <location>
        <begin position="1014"/>
        <end position="1040"/>
    </location>
</feature>
<keyword evidence="3" id="KW-0597">Phosphoprotein</keyword>
<comment type="caution">
    <text evidence="18">The sequence shown here is derived from an EMBL/GenBank/DDBJ whole genome shotgun (WGS) entry which is preliminary data.</text>
</comment>
<dbReference type="InParanoid" id="A0A1V9XBK9"/>
<dbReference type="GO" id="GO:0031902">
    <property type="term" value="C:late endosome membrane"/>
    <property type="evidence" value="ECO:0007669"/>
    <property type="project" value="UniProtKB-SubCell"/>
</dbReference>
<evidence type="ECO:0000256" key="13">
    <source>
        <dbReference type="ARBA" id="ARBA00049360"/>
    </source>
</evidence>
<evidence type="ECO:0000256" key="2">
    <source>
        <dbReference type="ARBA" id="ARBA00006000"/>
    </source>
</evidence>
<comment type="catalytic activity">
    <reaction evidence="13 14">
        <text>ATP + H2O = ADP + phosphate + H(+)</text>
        <dbReference type="Rhea" id="RHEA:13065"/>
        <dbReference type="ChEBI" id="CHEBI:15377"/>
        <dbReference type="ChEBI" id="CHEBI:15378"/>
        <dbReference type="ChEBI" id="CHEBI:30616"/>
        <dbReference type="ChEBI" id="CHEBI:43474"/>
        <dbReference type="ChEBI" id="CHEBI:456216"/>
    </reaction>
</comment>
<dbReference type="EC" id="7.2.2.-" evidence="14"/>